<dbReference type="EC" id="2.10.1.1" evidence="7"/>
<comment type="caution">
    <text evidence="9">The sequence shown here is derived from an EMBL/GenBank/DDBJ whole genome shotgun (WGS) entry which is preliminary data.</text>
</comment>
<dbReference type="Gene3D" id="3.40.980.10">
    <property type="entry name" value="MoaB/Mog-like domain"/>
    <property type="match status" value="1"/>
</dbReference>
<dbReference type="Pfam" id="PF03453">
    <property type="entry name" value="MoeA_N"/>
    <property type="match status" value="1"/>
</dbReference>
<evidence type="ECO:0000313" key="9">
    <source>
        <dbReference type="EMBL" id="RRD03470.1"/>
    </source>
</evidence>
<dbReference type="GO" id="GO:0046872">
    <property type="term" value="F:metal ion binding"/>
    <property type="evidence" value="ECO:0007669"/>
    <property type="project" value="UniProtKB-UniRule"/>
</dbReference>
<sequence>MLGSAALEEVTLRSVEEHLAHVLGLAGRLEAEVCGIGAGDGRVLAEDLLARVPVPPFDNSAMDGFAVRADDLAPGISLRVVGDIPAGAEVLPTVGPGEAARIMTGAPMPPGADAVVPVEQTDQPVGAVALPETVRITEPVAAGRHVRRRGEDVDVGELALRAGLRWGPAAASAAASLGYAEVPLIRRPRVAVLATGSELVAAGERLGTGQIPDSNSWLVSGLVRQFGAEVLTAGRIGDDPREFAAALEAAGEADLVVTTGGVSVGAFEVVRQVTQGDVDFVTVAMQPGKPQASGLLRLGEARQVPMLGLPGNPVSVFVSAWVFVKPLIDLMAGRQEMAQCFEAVAVVGWSGPGPRRQYIPVVLTEEGVSPVHRLGSGSHLVASLALADALAVVPEGISEVRAGDTVTCLRV</sequence>
<dbReference type="Proteomes" id="UP000280819">
    <property type="component" value="Unassembled WGS sequence"/>
</dbReference>
<keyword evidence="4 7" id="KW-0500">Molybdenum</keyword>
<dbReference type="InterPro" id="IPR001453">
    <property type="entry name" value="MoaB/Mog_dom"/>
</dbReference>
<evidence type="ECO:0000313" key="10">
    <source>
        <dbReference type="Proteomes" id="UP000280819"/>
    </source>
</evidence>
<accession>A0A3P1T236</accession>
<dbReference type="InterPro" id="IPR036135">
    <property type="entry name" value="MoeA_linker/N_sf"/>
</dbReference>
<dbReference type="OrthoDB" id="9804758at2"/>
<reference evidence="9 10" key="1">
    <citation type="submission" date="2018-11" db="EMBL/GenBank/DDBJ databases">
        <title>Genomes From Bacteria Associated with the Canine Oral Cavity: a Test Case for Automated Genome-Based Taxonomic Assignment.</title>
        <authorList>
            <person name="Coil D.A."/>
            <person name="Jospin G."/>
            <person name="Darling A.E."/>
            <person name="Wallis C."/>
            <person name="Davis I.J."/>
            <person name="Harris S."/>
            <person name="Eisen J.A."/>
            <person name="Holcombe L.J."/>
            <person name="O'Flynn C."/>
        </authorList>
    </citation>
    <scope>NUCLEOTIDE SEQUENCE [LARGE SCALE GENOMIC DNA]</scope>
    <source>
        <strain evidence="9 10">OH887_COT-365</strain>
    </source>
</reference>
<dbReference type="NCBIfam" id="NF045515">
    <property type="entry name" value="Glp_gephyrin"/>
    <property type="match status" value="1"/>
</dbReference>
<evidence type="ECO:0000256" key="3">
    <source>
        <dbReference type="ARBA" id="ARBA00010763"/>
    </source>
</evidence>
<dbReference type="InterPro" id="IPR005111">
    <property type="entry name" value="MoeA_C_domain_IV"/>
</dbReference>
<dbReference type="EMBL" id="RQZG01000019">
    <property type="protein sequence ID" value="RRD03470.1"/>
    <property type="molecule type" value="Genomic_DNA"/>
</dbReference>
<evidence type="ECO:0000256" key="6">
    <source>
        <dbReference type="ARBA" id="ARBA00047317"/>
    </source>
</evidence>
<comment type="similarity">
    <text evidence="3 7">Belongs to the MoeA family.</text>
</comment>
<dbReference type="Pfam" id="PF03454">
    <property type="entry name" value="MoeA_C"/>
    <property type="match status" value="1"/>
</dbReference>
<dbReference type="GO" id="GO:0006777">
    <property type="term" value="P:Mo-molybdopterin cofactor biosynthetic process"/>
    <property type="evidence" value="ECO:0007669"/>
    <property type="project" value="UniProtKB-UniRule"/>
</dbReference>
<dbReference type="CDD" id="cd00887">
    <property type="entry name" value="MoeA"/>
    <property type="match status" value="1"/>
</dbReference>
<dbReference type="InterPro" id="IPR036688">
    <property type="entry name" value="MoeA_C_domain_IV_sf"/>
</dbReference>
<comment type="pathway">
    <text evidence="2 7">Cofactor biosynthesis; molybdopterin biosynthesis.</text>
</comment>
<keyword evidence="7" id="KW-0479">Metal-binding</keyword>
<dbReference type="AlphaFoldDB" id="A0A3P1T236"/>
<evidence type="ECO:0000256" key="4">
    <source>
        <dbReference type="ARBA" id="ARBA00022505"/>
    </source>
</evidence>
<comment type="cofactor">
    <cofactor evidence="7">
        <name>Mg(2+)</name>
        <dbReference type="ChEBI" id="CHEBI:18420"/>
    </cofactor>
</comment>
<dbReference type="SUPFAM" id="SSF63867">
    <property type="entry name" value="MoeA C-terminal domain-like"/>
    <property type="match status" value="1"/>
</dbReference>
<evidence type="ECO:0000256" key="5">
    <source>
        <dbReference type="ARBA" id="ARBA00023150"/>
    </source>
</evidence>
<keyword evidence="7 9" id="KW-0808">Transferase</keyword>
<keyword evidence="7" id="KW-0460">Magnesium</keyword>
<organism evidence="9 10">
    <name type="scientific">Arachnia propionica</name>
    <dbReference type="NCBI Taxonomy" id="1750"/>
    <lineage>
        <taxon>Bacteria</taxon>
        <taxon>Bacillati</taxon>
        <taxon>Actinomycetota</taxon>
        <taxon>Actinomycetes</taxon>
        <taxon>Propionibacteriales</taxon>
        <taxon>Propionibacteriaceae</taxon>
        <taxon>Arachnia</taxon>
    </lineage>
</organism>
<protein>
    <recommendedName>
        <fullName evidence="7">Molybdopterin molybdenumtransferase</fullName>
        <ecNumber evidence="7">2.10.1.1</ecNumber>
    </recommendedName>
</protein>
<dbReference type="GO" id="GO:0061599">
    <property type="term" value="F:molybdopterin molybdotransferase activity"/>
    <property type="evidence" value="ECO:0007669"/>
    <property type="project" value="UniProtKB-UniRule"/>
</dbReference>
<dbReference type="Pfam" id="PF00994">
    <property type="entry name" value="MoCF_biosynth"/>
    <property type="match status" value="1"/>
</dbReference>
<dbReference type="PANTHER" id="PTHR10192:SF5">
    <property type="entry name" value="GEPHYRIN"/>
    <property type="match status" value="1"/>
</dbReference>
<dbReference type="SUPFAM" id="SSF53218">
    <property type="entry name" value="Molybdenum cofactor biosynthesis proteins"/>
    <property type="match status" value="1"/>
</dbReference>
<proteinExistence type="inferred from homology"/>
<gene>
    <name evidence="9" type="ORF">EII34_13760</name>
</gene>
<dbReference type="GO" id="GO:0005829">
    <property type="term" value="C:cytosol"/>
    <property type="evidence" value="ECO:0007669"/>
    <property type="project" value="TreeGrafter"/>
</dbReference>
<comment type="function">
    <text evidence="1 7">Catalyzes the insertion of molybdate into adenylated molybdopterin with the concomitant release of AMP.</text>
</comment>
<evidence type="ECO:0000256" key="1">
    <source>
        <dbReference type="ARBA" id="ARBA00002901"/>
    </source>
</evidence>
<dbReference type="Gene3D" id="2.170.190.11">
    <property type="entry name" value="Molybdopterin biosynthesis moea protein, domain 3"/>
    <property type="match status" value="1"/>
</dbReference>
<evidence type="ECO:0000256" key="7">
    <source>
        <dbReference type="RuleBase" id="RU365090"/>
    </source>
</evidence>
<feature type="domain" description="MoaB/Mog" evidence="8">
    <location>
        <begin position="191"/>
        <end position="330"/>
    </location>
</feature>
<dbReference type="SMART" id="SM00852">
    <property type="entry name" value="MoCF_biosynth"/>
    <property type="match status" value="1"/>
</dbReference>
<comment type="catalytic activity">
    <reaction evidence="6">
        <text>adenylyl-molybdopterin + molybdate = Mo-molybdopterin + AMP + H(+)</text>
        <dbReference type="Rhea" id="RHEA:35047"/>
        <dbReference type="ChEBI" id="CHEBI:15378"/>
        <dbReference type="ChEBI" id="CHEBI:36264"/>
        <dbReference type="ChEBI" id="CHEBI:62727"/>
        <dbReference type="ChEBI" id="CHEBI:71302"/>
        <dbReference type="ChEBI" id="CHEBI:456215"/>
        <dbReference type="EC" id="2.10.1.1"/>
    </reaction>
</comment>
<dbReference type="UniPathway" id="UPA00344"/>
<evidence type="ECO:0000259" key="8">
    <source>
        <dbReference type="SMART" id="SM00852"/>
    </source>
</evidence>
<dbReference type="PANTHER" id="PTHR10192">
    <property type="entry name" value="MOLYBDOPTERIN BIOSYNTHESIS PROTEIN"/>
    <property type="match status" value="1"/>
</dbReference>
<dbReference type="Gene3D" id="3.90.105.10">
    <property type="entry name" value="Molybdopterin biosynthesis moea protein, domain 2"/>
    <property type="match status" value="1"/>
</dbReference>
<name>A0A3P1T236_9ACTN</name>
<dbReference type="FunFam" id="2.170.190.11:FF:000001">
    <property type="entry name" value="Molybdopterin molybdenumtransferase"/>
    <property type="match status" value="1"/>
</dbReference>
<dbReference type="Gene3D" id="2.40.340.10">
    <property type="entry name" value="MoeA, C-terminal, domain IV"/>
    <property type="match status" value="1"/>
</dbReference>
<dbReference type="SUPFAM" id="SSF63882">
    <property type="entry name" value="MoeA N-terminal region -like"/>
    <property type="match status" value="1"/>
</dbReference>
<evidence type="ECO:0000256" key="2">
    <source>
        <dbReference type="ARBA" id="ARBA00005046"/>
    </source>
</evidence>
<dbReference type="InterPro" id="IPR036425">
    <property type="entry name" value="MoaB/Mog-like_dom_sf"/>
</dbReference>
<dbReference type="InterPro" id="IPR038987">
    <property type="entry name" value="MoeA-like"/>
</dbReference>
<dbReference type="InterPro" id="IPR005110">
    <property type="entry name" value="MoeA_linker/N"/>
</dbReference>
<keyword evidence="5 7" id="KW-0501">Molybdenum cofactor biosynthesis</keyword>